<evidence type="ECO:0000313" key="4">
    <source>
        <dbReference type="EMBL" id="PXY16617.1"/>
    </source>
</evidence>
<organism evidence="4 5">
    <name type="scientific">Prauserella muralis</name>
    <dbReference type="NCBI Taxonomy" id="588067"/>
    <lineage>
        <taxon>Bacteria</taxon>
        <taxon>Bacillati</taxon>
        <taxon>Actinomycetota</taxon>
        <taxon>Actinomycetes</taxon>
        <taxon>Pseudonocardiales</taxon>
        <taxon>Pseudonocardiaceae</taxon>
        <taxon>Prauserella</taxon>
    </lineage>
</organism>
<dbReference type="CDD" id="cd00397">
    <property type="entry name" value="DNA_BRE_C"/>
    <property type="match status" value="1"/>
</dbReference>
<accession>A0A2V4AF41</accession>
<evidence type="ECO:0000256" key="3">
    <source>
        <dbReference type="ARBA" id="ARBA00023172"/>
    </source>
</evidence>
<comment type="caution">
    <text evidence="4">The sequence shown here is derived from an EMBL/GenBank/DDBJ whole genome shotgun (WGS) entry which is preliminary data.</text>
</comment>
<dbReference type="PANTHER" id="PTHR30349:SF41">
    <property type="entry name" value="INTEGRASE_RECOMBINASE PROTEIN MJ0367-RELATED"/>
    <property type="match status" value="1"/>
</dbReference>
<keyword evidence="3" id="KW-0233">DNA recombination</keyword>
<dbReference type="EMBL" id="MASW01000024">
    <property type="protein sequence ID" value="PXY16617.1"/>
    <property type="molecule type" value="Genomic_DNA"/>
</dbReference>
<dbReference type="InterPro" id="IPR010998">
    <property type="entry name" value="Integrase_recombinase_N"/>
</dbReference>
<dbReference type="InterPro" id="IPR011010">
    <property type="entry name" value="DNA_brk_join_enz"/>
</dbReference>
<gene>
    <name evidence="4" type="ORF">BAY60_36110</name>
</gene>
<keyword evidence="5" id="KW-1185">Reference proteome</keyword>
<dbReference type="OrthoDB" id="3698359at2"/>
<dbReference type="InterPro" id="IPR013762">
    <property type="entry name" value="Integrase-like_cat_sf"/>
</dbReference>
<keyword evidence="2" id="KW-0238">DNA-binding</keyword>
<name>A0A2V4AF41_9PSEU</name>
<dbReference type="GO" id="GO:0003677">
    <property type="term" value="F:DNA binding"/>
    <property type="evidence" value="ECO:0007669"/>
    <property type="project" value="UniProtKB-KW"/>
</dbReference>
<dbReference type="PROSITE" id="PS51898">
    <property type="entry name" value="TYR_RECOMBINASE"/>
    <property type="match status" value="1"/>
</dbReference>
<dbReference type="RefSeq" id="WP_112278863.1">
    <property type="nucleotide sequence ID" value="NZ_CM009984.1"/>
</dbReference>
<dbReference type="AlphaFoldDB" id="A0A2V4AF41"/>
<keyword evidence="4" id="KW-0614">Plasmid</keyword>
<dbReference type="Gene3D" id="1.10.443.10">
    <property type="entry name" value="Intergrase catalytic core"/>
    <property type="match status" value="1"/>
</dbReference>
<dbReference type="InterPro" id="IPR050090">
    <property type="entry name" value="Tyrosine_recombinase_XerCD"/>
</dbReference>
<dbReference type="GO" id="GO:0015074">
    <property type="term" value="P:DNA integration"/>
    <property type="evidence" value="ECO:0007669"/>
    <property type="project" value="InterPro"/>
</dbReference>
<reference evidence="4 5" key="1">
    <citation type="submission" date="2016-07" db="EMBL/GenBank/DDBJ databases">
        <title>Draft genome sequence of Prauserella muralis DSM 45305, isolated from a mould-covered wall in an indoor environment.</title>
        <authorList>
            <person name="Ruckert C."/>
            <person name="Albersmeier A."/>
            <person name="Jiang C.-L."/>
            <person name="Jiang Y."/>
            <person name="Kalinowski J."/>
            <person name="Schneider O."/>
            <person name="Winkler A."/>
            <person name="Zotchev S.B."/>
        </authorList>
    </citation>
    <scope>NUCLEOTIDE SEQUENCE [LARGE SCALE GENOMIC DNA]</scope>
    <source>
        <strain evidence="4 5">DSM 45305</strain>
        <plasmid evidence="5">ppmurdsm45305</plasmid>
    </source>
</reference>
<dbReference type="Gene3D" id="1.10.150.130">
    <property type="match status" value="1"/>
</dbReference>
<dbReference type="Pfam" id="PF00589">
    <property type="entry name" value="Phage_integrase"/>
    <property type="match status" value="1"/>
</dbReference>
<dbReference type="PANTHER" id="PTHR30349">
    <property type="entry name" value="PHAGE INTEGRASE-RELATED"/>
    <property type="match status" value="1"/>
</dbReference>
<geneLocation type="plasmid" evidence="5">
    <name>ppmurdsm45305</name>
</geneLocation>
<comment type="similarity">
    <text evidence="1">Belongs to the 'phage' integrase family.</text>
</comment>
<dbReference type="GO" id="GO:0006310">
    <property type="term" value="P:DNA recombination"/>
    <property type="evidence" value="ECO:0007669"/>
    <property type="project" value="UniProtKB-KW"/>
</dbReference>
<proteinExistence type="inferred from homology"/>
<sequence length="396" mass="43616">MAESDKSALPDNTDELSAPDWWDEMLDVTVRWLVGAYASDNTRTTYANTLGVPRERQLWRGTPRSSRPPLPQAFLVWCWRYDVDPLDGMDVDLMRAWIAYARAHGDSNKTLNTRLGAVCSWYRELRKRGLTGFNPGDLLDTQERLNLAISNPAPAAPTVPLTLTQVRALRVAAAMDPGLMRLRNLAILGVLATTGIRAEELCSLTRADVHRTGPDGTPALWIDGKGAKRRWVCLPRAELDTIDDYLEARDTGNVGGELTVAGQVGHRQRGAEPLFLTSARQPLTRRVVTDLLRHLCRVLQRDRSTSSTVRAAAAELRTLAPSIHPHQLRHFYAVEAVRNGVNVKQVQADLGHATLHTTQHYLEAAGTLSGSGATVVSDLLHAGEHLTPLPQPKEAP</sequence>
<protein>
    <submittedName>
        <fullName evidence="4">Uncharacterized protein</fullName>
    </submittedName>
</protein>
<evidence type="ECO:0000256" key="2">
    <source>
        <dbReference type="ARBA" id="ARBA00023125"/>
    </source>
</evidence>
<dbReference type="InterPro" id="IPR002104">
    <property type="entry name" value="Integrase_catalytic"/>
</dbReference>
<evidence type="ECO:0000256" key="1">
    <source>
        <dbReference type="ARBA" id="ARBA00008857"/>
    </source>
</evidence>
<evidence type="ECO:0000313" key="5">
    <source>
        <dbReference type="Proteomes" id="UP000249915"/>
    </source>
</evidence>
<dbReference type="Proteomes" id="UP000249915">
    <property type="component" value="Plasmid pPmurDSM45305"/>
</dbReference>
<dbReference type="SUPFAM" id="SSF56349">
    <property type="entry name" value="DNA breaking-rejoining enzymes"/>
    <property type="match status" value="1"/>
</dbReference>